<reference evidence="1 2" key="1">
    <citation type="journal article" date="2015" name="J. Biotechnol.">
        <title>Complete genome sequence of a malodorant-producing acetogen, Clostridium scatologenes ATCC 25775(T).</title>
        <authorList>
            <person name="Zhu Z."/>
            <person name="Guo T."/>
            <person name="Zheng H."/>
            <person name="Song T."/>
            <person name="Ouyang P."/>
            <person name="Xie J."/>
        </authorList>
    </citation>
    <scope>NUCLEOTIDE SEQUENCE [LARGE SCALE GENOMIC DNA]</scope>
    <source>
        <strain evidence="1 2">ATCC 25775</strain>
    </source>
</reference>
<dbReference type="RefSeq" id="WP_029160815.1">
    <property type="nucleotide sequence ID" value="NZ_CP009933.1"/>
</dbReference>
<name>A0A0E3GRP9_CLOSL</name>
<protein>
    <submittedName>
        <fullName evidence="1">Serine/threonine kinase related protein</fullName>
    </submittedName>
</protein>
<dbReference type="InterPro" id="IPR011009">
    <property type="entry name" value="Kinase-like_dom_sf"/>
</dbReference>
<dbReference type="SUPFAM" id="SSF56112">
    <property type="entry name" value="Protein kinase-like (PK-like)"/>
    <property type="match status" value="1"/>
</dbReference>
<evidence type="ECO:0000313" key="1">
    <source>
        <dbReference type="EMBL" id="AKA70701.1"/>
    </source>
</evidence>
<dbReference type="STRING" id="1548.CSCA_3576"/>
<dbReference type="AlphaFoldDB" id="A0A0E3GRP9"/>
<dbReference type="GO" id="GO:0016301">
    <property type="term" value="F:kinase activity"/>
    <property type="evidence" value="ECO:0007669"/>
    <property type="project" value="UniProtKB-KW"/>
</dbReference>
<sequence length="171" mass="20265">MSCIDVSKYKYLGHGKNGKVYLMPDGKVIKICKREDRCLEEYKVLKIAEGSSYFPRVYERKGKNMIREYVDGYDLNTYIKKYGLSKNLILNLIGMVEEFKKLGFKRLDMRGVHIYVTKDEKVKVIDPSMQLIKTVKYPELMIRDLKNLGVIDKFYNVLKNERPDLYKKWNK</sequence>
<keyword evidence="1" id="KW-0808">Transferase</keyword>
<evidence type="ECO:0000313" key="2">
    <source>
        <dbReference type="Proteomes" id="UP000033115"/>
    </source>
</evidence>
<dbReference type="Proteomes" id="UP000033115">
    <property type="component" value="Chromosome"/>
</dbReference>
<organism evidence="1 2">
    <name type="scientific">Clostridium scatologenes</name>
    <dbReference type="NCBI Taxonomy" id="1548"/>
    <lineage>
        <taxon>Bacteria</taxon>
        <taxon>Bacillati</taxon>
        <taxon>Bacillota</taxon>
        <taxon>Clostridia</taxon>
        <taxon>Eubacteriales</taxon>
        <taxon>Clostridiaceae</taxon>
        <taxon>Clostridium</taxon>
    </lineage>
</organism>
<dbReference type="HOGENOM" id="CLU_100878_1_0_9"/>
<proteinExistence type="predicted"/>
<accession>A0A0E3GRP9</accession>
<keyword evidence="1" id="KW-0418">Kinase</keyword>
<dbReference type="EMBL" id="CP009933">
    <property type="protein sequence ID" value="AKA70701.1"/>
    <property type="molecule type" value="Genomic_DNA"/>
</dbReference>
<gene>
    <name evidence="1" type="ORF">CSCA_3576</name>
</gene>
<keyword evidence="2" id="KW-1185">Reference proteome</keyword>
<dbReference type="KEGG" id="csq:CSCA_3576"/>